<comment type="caution">
    <text evidence="1">The sequence shown here is derived from an EMBL/GenBank/DDBJ whole genome shotgun (WGS) entry which is preliminary data.</text>
</comment>
<organism evidence="1 2">
    <name type="scientific">Bauhinia variegata</name>
    <name type="common">Purple orchid tree</name>
    <name type="synonym">Phanera variegata</name>
    <dbReference type="NCBI Taxonomy" id="167791"/>
    <lineage>
        <taxon>Eukaryota</taxon>
        <taxon>Viridiplantae</taxon>
        <taxon>Streptophyta</taxon>
        <taxon>Embryophyta</taxon>
        <taxon>Tracheophyta</taxon>
        <taxon>Spermatophyta</taxon>
        <taxon>Magnoliopsida</taxon>
        <taxon>eudicotyledons</taxon>
        <taxon>Gunneridae</taxon>
        <taxon>Pentapetalae</taxon>
        <taxon>rosids</taxon>
        <taxon>fabids</taxon>
        <taxon>Fabales</taxon>
        <taxon>Fabaceae</taxon>
        <taxon>Cercidoideae</taxon>
        <taxon>Cercideae</taxon>
        <taxon>Bauhiniinae</taxon>
        <taxon>Bauhinia</taxon>
    </lineage>
</organism>
<dbReference type="EMBL" id="CM039436">
    <property type="protein sequence ID" value="KAI4314633.1"/>
    <property type="molecule type" value="Genomic_DNA"/>
</dbReference>
<accession>A0ACB9LV21</accession>
<protein>
    <submittedName>
        <fullName evidence="1">Uncharacterized protein</fullName>
    </submittedName>
</protein>
<dbReference type="Proteomes" id="UP000828941">
    <property type="component" value="Chromosome 11"/>
</dbReference>
<reference evidence="1 2" key="1">
    <citation type="journal article" date="2022" name="DNA Res.">
        <title>Chromosomal-level genome assembly of the orchid tree Bauhinia variegata (Leguminosae; Cercidoideae) supports the allotetraploid origin hypothesis of Bauhinia.</title>
        <authorList>
            <person name="Zhong Y."/>
            <person name="Chen Y."/>
            <person name="Zheng D."/>
            <person name="Pang J."/>
            <person name="Liu Y."/>
            <person name="Luo S."/>
            <person name="Meng S."/>
            <person name="Qian L."/>
            <person name="Wei D."/>
            <person name="Dai S."/>
            <person name="Zhou R."/>
        </authorList>
    </citation>
    <scope>NUCLEOTIDE SEQUENCE [LARGE SCALE GENOMIC DNA]</scope>
    <source>
        <strain evidence="1">BV-YZ2020</strain>
    </source>
</reference>
<name>A0ACB9LV21_BAUVA</name>
<evidence type="ECO:0000313" key="2">
    <source>
        <dbReference type="Proteomes" id="UP000828941"/>
    </source>
</evidence>
<keyword evidence="2" id="KW-1185">Reference proteome</keyword>
<sequence>MGKIPPAFPSKALALLKCSKSSTDLNFHNFLLQSYASISTTDDSSALLRHMMKTNASFSPDKSTHHILLTQYCKSHDSNLAPVHQGFKL</sequence>
<gene>
    <name evidence="1" type="ORF">L6164_027521</name>
</gene>
<evidence type="ECO:0000313" key="1">
    <source>
        <dbReference type="EMBL" id="KAI4314633.1"/>
    </source>
</evidence>
<proteinExistence type="predicted"/>